<proteinExistence type="predicted"/>
<accession>A0A2M4C8K4</accession>
<sequence length="102" mass="11871">MRMMRCYSVCFLSCGATSQHIPEHSGATNFDHEHTFLLSLSTGGKRDHKGHDWYQDVAHGPHHPFLFHTWIHFHLKSSQCWTRCWTLIARFSASGWFRLSLG</sequence>
<name>A0A2M4C8K4_9DIPT</name>
<organism evidence="1">
    <name type="scientific">Anopheles marajoara</name>
    <dbReference type="NCBI Taxonomy" id="58244"/>
    <lineage>
        <taxon>Eukaryota</taxon>
        <taxon>Metazoa</taxon>
        <taxon>Ecdysozoa</taxon>
        <taxon>Arthropoda</taxon>
        <taxon>Hexapoda</taxon>
        <taxon>Insecta</taxon>
        <taxon>Pterygota</taxon>
        <taxon>Neoptera</taxon>
        <taxon>Endopterygota</taxon>
        <taxon>Diptera</taxon>
        <taxon>Nematocera</taxon>
        <taxon>Culicoidea</taxon>
        <taxon>Culicidae</taxon>
        <taxon>Anophelinae</taxon>
        <taxon>Anopheles</taxon>
    </lineage>
</organism>
<reference evidence="1" key="1">
    <citation type="submission" date="2018-01" db="EMBL/GenBank/DDBJ databases">
        <title>An insight into the sialome of Amazonian anophelines.</title>
        <authorList>
            <person name="Ribeiro J.M."/>
            <person name="Scarpassa V."/>
            <person name="Calvo E."/>
        </authorList>
    </citation>
    <scope>NUCLEOTIDE SEQUENCE</scope>
    <source>
        <tissue evidence="1">Salivary glands</tissue>
    </source>
</reference>
<dbReference type="EMBL" id="GGFJ01012516">
    <property type="protein sequence ID" value="MBW61657.1"/>
    <property type="molecule type" value="Transcribed_RNA"/>
</dbReference>
<protein>
    <submittedName>
        <fullName evidence="1">Putative secreted protein</fullName>
    </submittedName>
</protein>
<evidence type="ECO:0000313" key="1">
    <source>
        <dbReference type="EMBL" id="MBW61657.1"/>
    </source>
</evidence>
<dbReference type="AlphaFoldDB" id="A0A2M4C8K4"/>